<evidence type="ECO:0000256" key="1">
    <source>
        <dbReference type="SAM" id="MobiDB-lite"/>
    </source>
</evidence>
<feature type="transmembrane region" description="Helical" evidence="2">
    <location>
        <begin position="135"/>
        <end position="155"/>
    </location>
</feature>
<feature type="compositionally biased region" description="Low complexity" evidence="1">
    <location>
        <begin position="37"/>
        <end position="51"/>
    </location>
</feature>
<keyword evidence="2" id="KW-0812">Transmembrane</keyword>
<sequence>MSSKNQDDEKRSNVEVGLRHGTQSDGNKSNERQATNSSSVPQAASSPSVPQAASFSSDANLCCSVVDITELEILFRATPRANAVEPAQVTEEPRSRSLRPLAFEVGRNLINQLFGHLNPANYEIELHMRWRNPTVLTSATLVALVSLLLLGIAIIRRPK</sequence>
<evidence type="ECO:0000313" key="4">
    <source>
        <dbReference type="WBParaSite" id="ACRNAN_scaffold3420.g22555.t1"/>
    </source>
</evidence>
<protein>
    <submittedName>
        <fullName evidence="4">Bcl-2-like protein 11</fullName>
    </submittedName>
</protein>
<feature type="compositionally biased region" description="Polar residues" evidence="1">
    <location>
        <begin position="21"/>
        <end position="36"/>
    </location>
</feature>
<keyword evidence="2" id="KW-0472">Membrane</keyword>
<name>A0A914DS30_9BILA</name>
<feature type="compositionally biased region" description="Basic and acidic residues" evidence="1">
    <location>
        <begin position="1"/>
        <end position="13"/>
    </location>
</feature>
<dbReference type="Proteomes" id="UP000887540">
    <property type="component" value="Unplaced"/>
</dbReference>
<dbReference type="WBParaSite" id="ACRNAN_scaffold3420.g22555.t1">
    <property type="protein sequence ID" value="ACRNAN_scaffold3420.g22555.t1"/>
    <property type="gene ID" value="ACRNAN_scaffold3420.g22555"/>
</dbReference>
<keyword evidence="2" id="KW-1133">Transmembrane helix</keyword>
<proteinExistence type="predicted"/>
<keyword evidence="3" id="KW-1185">Reference proteome</keyword>
<dbReference type="AlphaFoldDB" id="A0A914DS30"/>
<evidence type="ECO:0000256" key="2">
    <source>
        <dbReference type="SAM" id="Phobius"/>
    </source>
</evidence>
<reference evidence="4" key="1">
    <citation type="submission" date="2022-11" db="UniProtKB">
        <authorList>
            <consortium name="WormBaseParasite"/>
        </authorList>
    </citation>
    <scope>IDENTIFICATION</scope>
</reference>
<organism evidence="3 4">
    <name type="scientific">Acrobeloides nanus</name>
    <dbReference type="NCBI Taxonomy" id="290746"/>
    <lineage>
        <taxon>Eukaryota</taxon>
        <taxon>Metazoa</taxon>
        <taxon>Ecdysozoa</taxon>
        <taxon>Nematoda</taxon>
        <taxon>Chromadorea</taxon>
        <taxon>Rhabditida</taxon>
        <taxon>Tylenchina</taxon>
        <taxon>Cephalobomorpha</taxon>
        <taxon>Cephaloboidea</taxon>
        <taxon>Cephalobidae</taxon>
        <taxon>Acrobeloides</taxon>
    </lineage>
</organism>
<evidence type="ECO:0000313" key="3">
    <source>
        <dbReference type="Proteomes" id="UP000887540"/>
    </source>
</evidence>
<feature type="region of interest" description="Disordered" evidence="1">
    <location>
        <begin position="1"/>
        <end position="51"/>
    </location>
</feature>
<accession>A0A914DS30</accession>